<organism evidence="17 18">
    <name type="scientific">Zostera marina</name>
    <name type="common">Eelgrass</name>
    <dbReference type="NCBI Taxonomy" id="29655"/>
    <lineage>
        <taxon>Eukaryota</taxon>
        <taxon>Viridiplantae</taxon>
        <taxon>Streptophyta</taxon>
        <taxon>Embryophyta</taxon>
        <taxon>Tracheophyta</taxon>
        <taxon>Spermatophyta</taxon>
        <taxon>Magnoliopsida</taxon>
        <taxon>Liliopsida</taxon>
        <taxon>Zosteraceae</taxon>
        <taxon>Zostera</taxon>
    </lineage>
</organism>
<gene>
    <name evidence="17" type="ORF">ZOSMA_10G00370</name>
</gene>
<dbReference type="EMBL" id="LFYR01000113">
    <property type="protein sequence ID" value="KMZ75769.1"/>
    <property type="molecule type" value="Genomic_DNA"/>
</dbReference>
<dbReference type="SMART" id="SM00490">
    <property type="entry name" value="HELICc"/>
    <property type="match status" value="1"/>
</dbReference>
<keyword evidence="10" id="KW-0539">Nucleus</keyword>
<evidence type="ECO:0000313" key="18">
    <source>
        <dbReference type="Proteomes" id="UP000036987"/>
    </source>
</evidence>
<dbReference type="InterPro" id="IPR027417">
    <property type="entry name" value="P-loop_NTPase"/>
</dbReference>
<evidence type="ECO:0000313" key="17">
    <source>
        <dbReference type="EMBL" id="KMZ75769.1"/>
    </source>
</evidence>
<dbReference type="Pfam" id="PF00270">
    <property type="entry name" value="DEAD"/>
    <property type="match status" value="1"/>
</dbReference>
<dbReference type="GO" id="GO:0005681">
    <property type="term" value="C:spliceosomal complex"/>
    <property type="evidence" value="ECO:0007669"/>
    <property type="project" value="UniProtKB-KW"/>
</dbReference>
<dbReference type="InterPro" id="IPR011545">
    <property type="entry name" value="DEAD/DEAH_box_helicase_dom"/>
</dbReference>
<dbReference type="Pfam" id="PF07717">
    <property type="entry name" value="OB_NTP_bind"/>
    <property type="match status" value="1"/>
</dbReference>
<evidence type="ECO:0000256" key="5">
    <source>
        <dbReference type="ARBA" id="ARBA00022741"/>
    </source>
</evidence>
<dbReference type="FunFam" id="1.20.120.1080:FF:000018">
    <property type="entry name" value="Pre-mRNA-splicing factor ATP-dependent RNA helicase prp16"/>
    <property type="match status" value="1"/>
</dbReference>
<dbReference type="Pfam" id="PF21010">
    <property type="entry name" value="HA2_C"/>
    <property type="match status" value="1"/>
</dbReference>
<reference evidence="18" key="1">
    <citation type="journal article" date="2016" name="Nature">
        <title>The genome of the seagrass Zostera marina reveals angiosperm adaptation to the sea.</title>
        <authorList>
            <person name="Olsen J.L."/>
            <person name="Rouze P."/>
            <person name="Verhelst B."/>
            <person name="Lin Y.-C."/>
            <person name="Bayer T."/>
            <person name="Collen J."/>
            <person name="Dattolo E."/>
            <person name="De Paoli E."/>
            <person name="Dittami S."/>
            <person name="Maumus F."/>
            <person name="Michel G."/>
            <person name="Kersting A."/>
            <person name="Lauritano C."/>
            <person name="Lohaus R."/>
            <person name="Toepel M."/>
            <person name="Tonon T."/>
            <person name="Vanneste K."/>
            <person name="Amirebrahimi M."/>
            <person name="Brakel J."/>
            <person name="Bostroem C."/>
            <person name="Chovatia M."/>
            <person name="Grimwood J."/>
            <person name="Jenkins J.W."/>
            <person name="Jueterbock A."/>
            <person name="Mraz A."/>
            <person name="Stam W.T."/>
            <person name="Tice H."/>
            <person name="Bornberg-Bauer E."/>
            <person name="Green P.J."/>
            <person name="Pearson G.A."/>
            <person name="Procaccini G."/>
            <person name="Duarte C.M."/>
            <person name="Schmutz J."/>
            <person name="Reusch T.B.H."/>
            <person name="Van de Peer Y."/>
        </authorList>
    </citation>
    <scope>NUCLEOTIDE SEQUENCE [LARGE SCALE GENOMIC DNA]</scope>
    <source>
        <strain evidence="18">cv. Finnish</strain>
    </source>
</reference>
<dbReference type="Gene3D" id="3.40.50.300">
    <property type="entry name" value="P-loop containing nucleotide triphosphate hydrolases"/>
    <property type="match status" value="2"/>
</dbReference>
<dbReference type="InterPro" id="IPR014001">
    <property type="entry name" value="Helicase_ATP-bd"/>
</dbReference>
<feature type="coiled-coil region" evidence="13">
    <location>
        <begin position="1221"/>
        <end position="1258"/>
    </location>
</feature>
<dbReference type="OrthoDB" id="10253254at2759"/>
<keyword evidence="18" id="KW-1185">Reference proteome</keyword>
<evidence type="ECO:0000256" key="9">
    <source>
        <dbReference type="ARBA" id="ARBA00023187"/>
    </source>
</evidence>
<evidence type="ECO:0000256" key="2">
    <source>
        <dbReference type="ARBA" id="ARBA00012552"/>
    </source>
</evidence>
<dbReference type="FunFam" id="3.40.50.300:FF:000615">
    <property type="entry name" value="pre-mRNA-splicing factor ATP-dependent RNA helicase DEAH7"/>
    <property type="match status" value="1"/>
</dbReference>
<evidence type="ECO:0000256" key="1">
    <source>
        <dbReference type="ARBA" id="ARBA00004123"/>
    </source>
</evidence>
<keyword evidence="6" id="KW-0378">Hydrolase</keyword>
<protein>
    <recommendedName>
        <fullName evidence="2">RNA helicase</fullName>
        <ecNumber evidence="2">3.6.4.13</ecNumber>
    </recommendedName>
</protein>
<dbReference type="FunFam" id="3.40.50.300:FF:000007">
    <property type="entry name" value="Pre-mRNA-splicing factor ATP-dependent RNA helicase"/>
    <property type="match status" value="1"/>
</dbReference>
<dbReference type="GO" id="GO:0016787">
    <property type="term" value="F:hydrolase activity"/>
    <property type="evidence" value="ECO:0007669"/>
    <property type="project" value="UniProtKB-KW"/>
</dbReference>
<evidence type="ECO:0000256" key="6">
    <source>
        <dbReference type="ARBA" id="ARBA00022801"/>
    </source>
</evidence>
<dbReference type="GO" id="GO:0003724">
    <property type="term" value="F:RNA helicase activity"/>
    <property type="evidence" value="ECO:0007669"/>
    <property type="project" value="UniProtKB-EC"/>
</dbReference>
<dbReference type="GO" id="GO:0003723">
    <property type="term" value="F:RNA binding"/>
    <property type="evidence" value="ECO:0000318"/>
    <property type="project" value="GO_Central"/>
</dbReference>
<dbReference type="Proteomes" id="UP000036987">
    <property type="component" value="Unassembled WGS sequence"/>
</dbReference>
<evidence type="ECO:0000256" key="4">
    <source>
        <dbReference type="ARBA" id="ARBA00022728"/>
    </source>
</evidence>
<feature type="region of interest" description="Disordered" evidence="14">
    <location>
        <begin position="89"/>
        <end position="264"/>
    </location>
</feature>
<comment type="caution">
    <text evidence="17">The sequence shown here is derived from an EMBL/GenBank/DDBJ whole genome shotgun (WGS) entry which is preliminary data.</text>
</comment>
<comment type="catalytic activity">
    <reaction evidence="12">
        <text>ATP + H2O = ADP + phosphate + H(+)</text>
        <dbReference type="Rhea" id="RHEA:13065"/>
        <dbReference type="ChEBI" id="CHEBI:15377"/>
        <dbReference type="ChEBI" id="CHEBI:15378"/>
        <dbReference type="ChEBI" id="CHEBI:30616"/>
        <dbReference type="ChEBI" id="CHEBI:43474"/>
        <dbReference type="ChEBI" id="CHEBI:456216"/>
        <dbReference type="EC" id="3.6.4.13"/>
    </reaction>
</comment>
<dbReference type="InterPro" id="IPR048333">
    <property type="entry name" value="HA2_WH"/>
</dbReference>
<feature type="domain" description="Helicase C-terminal" evidence="16">
    <location>
        <begin position="781"/>
        <end position="961"/>
    </location>
</feature>
<dbReference type="Pfam" id="PF04408">
    <property type="entry name" value="WHD_HA2"/>
    <property type="match status" value="1"/>
</dbReference>
<keyword evidence="7 17" id="KW-0347">Helicase</keyword>
<evidence type="ECO:0000259" key="16">
    <source>
        <dbReference type="PROSITE" id="PS51194"/>
    </source>
</evidence>
<dbReference type="PANTHER" id="PTHR18934:SF91">
    <property type="entry name" value="PRE-MRNA-SPLICING FACTOR ATP-DEPENDENT RNA HELICASE PRP16"/>
    <property type="match status" value="1"/>
</dbReference>
<name>A0A0K9Q3L5_ZOSMR</name>
<evidence type="ECO:0000256" key="8">
    <source>
        <dbReference type="ARBA" id="ARBA00022840"/>
    </source>
</evidence>
<dbReference type="SMART" id="SM00847">
    <property type="entry name" value="HA2"/>
    <property type="match status" value="1"/>
</dbReference>
<feature type="compositionally biased region" description="Basic and acidic residues" evidence="14">
    <location>
        <begin position="198"/>
        <end position="217"/>
    </location>
</feature>
<evidence type="ECO:0000256" key="10">
    <source>
        <dbReference type="ARBA" id="ARBA00023242"/>
    </source>
</evidence>
<evidence type="ECO:0000256" key="14">
    <source>
        <dbReference type="SAM" id="MobiDB-lite"/>
    </source>
</evidence>
<keyword evidence="9" id="KW-0508">mRNA splicing</keyword>
<dbReference type="PROSITE" id="PS51192">
    <property type="entry name" value="HELICASE_ATP_BIND_1"/>
    <property type="match status" value="1"/>
</dbReference>
<proteinExistence type="inferred from homology"/>
<dbReference type="STRING" id="29655.A0A0K9Q3L5"/>
<feature type="compositionally biased region" description="Basic and acidic residues" evidence="14">
    <location>
        <begin position="172"/>
        <end position="191"/>
    </location>
</feature>
<dbReference type="OMA" id="VDVMFHR"/>
<dbReference type="InterPro" id="IPR001650">
    <property type="entry name" value="Helicase_C-like"/>
</dbReference>
<keyword evidence="13" id="KW-0175">Coiled coil</keyword>
<dbReference type="InterPro" id="IPR007502">
    <property type="entry name" value="Helicase-assoc_dom"/>
</dbReference>
<evidence type="ECO:0000256" key="11">
    <source>
        <dbReference type="ARBA" id="ARBA00038040"/>
    </source>
</evidence>
<comment type="similarity">
    <text evidence="11">Belongs to the DEAD box helicase family. DEAH subfamily. PRP16 sub-subfamily.</text>
</comment>
<accession>A0A0K9Q3L5</accession>
<evidence type="ECO:0000259" key="15">
    <source>
        <dbReference type="PROSITE" id="PS51192"/>
    </source>
</evidence>
<feature type="compositionally biased region" description="Low complexity" evidence="14">
    <location>
        <begin position="145"/>
        <end position="155"/>
    </location>
</feature>
<dbReference type="InterPro" id="IPR011709">
    <property type="entry name" value="DEAD-box_helicase_OB_fold"/>
</dbReference>
<dbReference type="Pfam" id="PF00271">
    <property type="entry name" value="Helicase_C"/>
    <property type="match status" value="1"/>
</dbReference>
<dbReference type="Gene3D" id="1.20.120.1080">
    <property type="match status" value="1"/>
</dbReference>
<feature type="compositionally biased region" description="Basic and acidic residues" evidence="14">
    <location>
        <begin position="227"/>
        <end position="250"/>
    </location>
</feature>
<evidence type="ECO:0000256" key="3">
    <source>
        <dbReference type="ARBA" id="ARBA00022664"/>
    </source>
</evidence>
<dbReference type="PANTHER" id="PTHR18934">
    <property type="entry name" value="ATP-DEPENDENT RNA HELICASE"/>
    <property type="match status" value="1"/>
</dbReference>
<sequence length="1284" mass="144929">MSSDKKEGTEKTATGCSELASSLDISIDATVAVLKPDKVVQGGLYIPERPVFRLPERKSNLGLDVLAIAKRGSENAVFKVPSESRVKVMASADEQERPDMEEEESDNAQGVGCRASRSYRGIRSNIGSSQSECEVNHDRKGRGVSSSRSRYSSESPRSEITVPRSSRSTHIRSPDHHGNQKEKHRYNDDRSYHKRSRHGDVHKEENTRKYSRGEYTSRIHSVASDWDDGRWEWEDTPRRDTPRRDTPHKDTAHRHHRHSPSPMLVRASPDARLVSPWLGGNTPRSEASYASPWDYVSPSPVPIRPSGASKRPPRADGKSHYLMPSIKTYSEGSLATERSSLTENNNEITDTMRIEMEYDADRAWYDREEHNTMFDGDNSSLVFGDDTSYKKKETELAKRLTRRDGTPMTLSQSKKLSQLTADNAQWEDRQLLRSGAVKGAEVQMDFDEEDERKVILLVHDTKPPFLDGRVVFTKQAEPVMPLKDPTSDMAIIARKGSVLVREIHEKQSMNKSRQRFWELAGSKLGNILGVEKTAEQIDADTAVVGEHGEVDFKEESKFAQHMKAKGDAVSEFAKSNSLSDQRQYLPIFSVREELLQVVRENQIVVVVGETGSGKTTQLTQYLYEAGYTSGNTIIGCTQPRRVAAMSVAKRVSEEMDTELGDKVGYAIRFEDVTSKATVIKYMTDGVLLRETLKDSDLDKYRVIIMDEAHERSLSTDVLFGILKKVVAQRRDFKLIVTSATLNAQKFSNFFGSVPIYNIPGRTFPVNILYSKTPCEDYVEAAVKQAMTIHITSPPGDILIFMTGQDEIEASCYALTERMEQLMSSTSKAVPILSILPIYSQLPADLQAKIFQKAEDGARKCIVATNIAETSLTVDGILYVIDSGYGKLKVYNPRMGMDALQVFPVSRAAADQRAGRAGRTGPGTCYRLYTDTAYQNEMLQNPVPEIQRTNLGNVVLLLKSLKIENLLDFDFMDPPPQDNILNSMYQLWVLGALNNVGSLTPLGWKMVEFPLDPPLAKMLLMGEELECLNEVLTIVSMLSVPSVFFRPKDRAEESDAAREKFFVPESDHLTLLNVYLQWKSNDYKGGWCNDHFLHVKGLKKAREVRSQLLDILKSLKIPLTSCGMDWDIVRKAICSAYFHNAARLKGVGEYVNSRNGMPCHLHPSSALYGLGYTPDYVVYHELILTTKEYMQCATSVEPHWLAELGPMFFSVKESDTSMLEHKKKQKESKTAMEEEMENLRKEQAELDILNRKREREKRNQQQQQILMPGLKKESYTYLRPKKMGL</sequence>
<dbReference type="GO" id="GO:0004386">
    <property type="term" value="F:helicase activity"/>
    <property type="evidence" value="ECO:0000318"/>
    <property type="project" value="GO_Central"/>
</dbReference>
<dbReference type="CDD" id="cd18791">
    <property type="entry name" value="SF2_C_RHA"/>
    <property type="match status" value="1"/>
</dbReference>
<dbReference type="SMART" id="SM00487">
    <property type="entry name" value="DEXDc"/>
    <property type="match status" value="1"/>
</dbReference>
<comment type="subcellular location">
    <subcellularLocation>
        <location evidence="1">Nucleus</location>
    </subcellularLocation>
</comment>
<dbReference type="SUPFAM" id="SSF52540">
    <property type="entry name" value="P-loop containing nucleoside triphosphate hydrolases"/>
    <property type="match status" value="1"/>
</dbReference>
<dbReference type="PROSITE" id="PS51194">
    <property type="entry name" value="HELICASE_CTER"/>
    <property type="match status" value="1"/>
</dbReference>
<evidence type="ECO:0000256" key="12">
    <source>
        <dbReference type="ARBA" id="ARBA00047984"/>
    </source>
</evidence>
<dbReference type="EC" id="3.6.4.13" evidence="2"/>
<keyword evidence="4" id="KW-0747">Spliceosome</keyword>
<keyword evidence="3" id="KW-0507">mRNA processing</keyword>
<keyword evidence="5" id="KW-0547">Nucleotide-binding</keyword>
<dbReference type="GO" id="GO:0000398">
    <property type="term" value="P:mRNA splicing, via spliceosome"/>
    <property type="evidence" value="ECO:0000318"/>
    <property type="project" value="GO_Central"/>
</dbReference>
<evidence type="ECO:0000256" key="13">
    <source>
        <dbReference type="SAM" id="Coils"/>
    </source>
</evidence>
<dbReference type="GO" id="GO:0005524">
    <property type="term" value="F:ATP binding"/>
    <property type="evidence" value="ECO:0007669"/>
    <property type="project" value="UniProtKB-KW"/>
</dbReference>
<feature type="domain" description="Helicase ATP-binding" evidence="15">
    <location>
        <begin position="595"/>
        <end position="759"/>
    </location>
</feature>
<evidence type="ECO:0000256" key="7">
    <source>
        <dbReference type="ARBA" id="ARBA00022806"/>
    </source>
</evidence>
<keyword evidence="8" id="KW-0067">ATP-binding</keyword>